<dbReference type="AlphaFoldDB" id="A0A6A6Y5K5"/>
<reference evidence="4" key="3">
    <citation type="submission" date="2025-04" db="UniProtKB">
        <authorList>
            <consortium name="RefSeq"/>
        </authorList>
    </citation>
    <scope>IDENTIFICATION</scope>
    <source>
        <strain evidence="4">CBS 304.34</strain>
    </source>
</reference>
<dbReference type="OrthoDB" id="2157530at2759"/>
<dbReference type="EMBL" id="MU003718">
    <property type="protein sequence ID" value="KAF2803304.1"/>
    <property type="molecule type" value="Genomic_DNA"/>
</dbReference>
<dbReference type="InterPro" id="IPR052895">
    <property type="entry name" value="HetReg/Transcr_Mod"/>
</dbReference>
<protein>
    <recommendedName>
        <fullName evidence="1">Heterokaryon incompatibility domain-containing protein</fullName>
    </recommendedName>
</protein>
<keyword evidence="3" id="KW-1185">Reference proteome</keyword>
<dbReference type="Pfam" id="PF06985">
    <property type="entry name" value="HET"/>
    <property type="match status" value="1"/>
</dbReference>
<feature type="non-terminal residue" evidence="2">
    <location>
        <position position="107"/>
    </location>
</feature>
<sequence>GCRPRCTIKHVSLDDDPRYAALSYVWGPPSNERFMIVEKNDEQFRLPITSNLNSALSNIDKEGYLWVDAICINQTDDIEKTWQVQQMWNIFPKADHTAAWLGRIEEE</sequence>
<evidence type="ECO:0000259" key="1">
    <source>
        <dbReference type="Pfam" id="PF06985"/>
    </source>
</evidence>
<evidence type="ECO:0000313" key="3">
    <source>
        <dbReference type="Proteomes" id="UP000504636"/>
    </source>
</evidence>
<accession>A0A6A6Y5K5</accession>
<dbReference type="PANTHER" id="PTHR24148">
    <property type="entry name" value="ANKYRIN REPEAT DOMAIN-CONTAINING PROTEIN 39 HOMOLOG-RELATED"/>
    <property type="match status" value="1"/>
</dbReference>
<dbReference type="Proteomes" id="UP000504636">
    <property type="component" value="Unplaced"/>
</dbReference>
<dbReference type="InterPro" id="IPR010730">
    <property type="entry name" value="HET"/>
</dbReference>
<reference evidence="2 4" key="1">
    <citation type="journal article" date="2020" name="Stud. Mycol.">
        <title>101 Dothideomycetes genomes: a test case for predicting lifestyles and emergence of pathogens.</title>
        <authorList>
            <person name="Haridas S."/>
            <person name="Albert R."/>
            <person name="Binder M."/>
            <person name="Bloem J."/>
            <person name="Labutti K."/>
            <person name="Salamov A."/>
            <person name="Andreopoulos B."/>
            <person name="Baker S."/>
            <person name="Barry K."/>
            <person name="Bills G."/>
            <person name="Bluhm B."/>
            <person name="Cannon C."/>
            <person name="Castanera R."/>
            <person name="Culley D."/>
            <person name="Daum C."/>
            <person name="Ezra D."/>
            <person name="Gonzalez J."/>
            <person name="Henrissat B."/>
            <person name="Kuo A."/>
            <person name="Liang C."/>
            <person name="Lipzen A."/>
            <person name="Lutzoni F."/>
            <person name="Magnuson J."/>
            <person name="Mondo S."/>
            <person name="Nolan M."/>
            <person name="Ohm R."/>
            <person name="Pangilinan J."/>
            <person name="Park H.-J."/>
            <person name="Ramirez L."/>
            <person name="Alfaro M."/>
            <person name="Sun H."/>
            <person name="Tritt A."/>
            <person name="Yoshinaga Y."/>
            <person name="Zwiers L.-H."/>
            <person name="Turgeon B."/>
            <person name="Goodwin S."/>
            <person name="Spatafora J."/>
            <person name="Crous P."/>
            <person name="Grigoriev I."/>
        </authorList>
    </citation>
    <scope>NUCLEOTIDE SEQUENCE</scope>
    <source>
        <strain evidence="2 4">CBS 304.34</strain>
    </source>
</reference>
<dbReference type="RefSeq" id="XP_033570268.1">
    <property type="nucleotide sequence ID" value="XM_033714792.1"/>
</dbReference>
<dbReference type="PANTHER" id="PTHR24148:SF73">
    <property type="entry name" value="HET DOMAIN PROTEIN (AFU_ORTHOLOGUE AFUA_8G01020)"/>
    <property type="match status" value="1"/>
</dbReference>
<proteinExistence type="predicted"/>
<feature type="non-terminal residue" evidence="2">
    <location>
        <position position="1"/>
    </location>
</feature>
<dbReference type="GeneID" id="54455685"/>
<evidence type="ECO:0000313" key="4">
    <source>
        <dbReference type="RefSeq" id="XP_033570268.1"/>
    </source>
</evidence>
<name>A0A6A6Y5K5_9PEZI</name>
<feature type="domain" description="Heterokaryon incompatibility" evidence="1">
    <location>
        <begin position="19"/>
        <end position="103"/>
    </location>
</feature>
<organism evidence="2">
    <name type="scientific">Mytilinidion resinicola</name>
    <dbReference type="NCBI Taxonomy" id="574789"/>
    <lineage>
        <taxon>Eukaryota</taxon>
        <taxon>Fungi</taxon>
        <taxon>Dikarya</taxon>
        <taxon>Ascomycota</taxon>
        <taxon>Pezizomycotina</taxon>
        <taxon>Dothideomycetes</taxon>
        <taxon>Pleosporomycetidae</taxon>
        <taxon>Mytilinidiales</taxon>
        <taxon>Mytilinidiaceae</taxon>
        <taxon>Mytilinidion</taxon>
    </lineage>
</organism>
<reference evidence="4" key="2">
    <citation type="submission" date="2020-04" db="EMBL/GenBank/DDBJ databases">
        <authorList>
            <consortium name="NCBI Genome Project"/>
        </authorList>
    </citation>
    <scope>NUCLEOTIDE SEQUENCE</scope>
    <source>
        <strain evidence="4">CBS 304.34</strain>
    </source>
</reference>
<evidence type="ECO:0000313" key="2">
    <source>
        <dbReference type="EMBL" id="KAF2803304.1"/>
    </source>
</evidence>
<gene>
    <name evidence="2 4" type="ORF">BDZ99DRAFT_369459</name>
</gene>